<proteinExistence type="predicted"/>
<dbReference type="SUPFAM" id="SSF52058">
    <property type="entry name" value="L domain-like"/>
    <property type="match status" value="1"/>
</dbReference>
<accession>A0A2I0W0W1</accession>
<dbReference type="PROSITE" id="PS51450">
    <property type="entry name" value="LRR"/>
    <property type="match status" value="1"/>
</dbReference>
<dbReference type="EMBL" id="KZ503041">
    <property type="protein sequence ID" value="PKU69299.1"/>
    <property type="molecule type" value="Genomic_DNA"/>
</dbReference>
<dbReference type="Proteomes" id="UP000233837">
    <property type="component" value="Unassembled WGS sequence"/>
</dbReference>
<dbReference type="AlphaFoldDB" id="A0A2I0W0W1"/>
<evidence type="ECO:0000256" key="1">
    <source>
        <dbReference type="ARBA" id="ARBA00022614"/>
    </source>
</evidence>
<organism evidence="3 4">
    <name type="scientific">Dendrobium catenatum</name>
    <dbReference type="NCBI Taxonomy" id="906689"/>
    <lineage>
        <taxon>Eukaryota</taxon>
        <taxon>Viridiplantae</taxon>
        <taxon>Streptophyta</taxon>
        <taxon>Embryophyta</taxon>
        <taxon>Tracheophyta</taxon>
        <taxon>Spermatophyta</taxon>
        <taxon>Magnoliopsida</taxon>
        <taxon>Liliopsida</taxon>
        <taxon>Asparagales</taxon>
        <taxon>Orchidaceae</taxon>
        <taxon>Epidendroideae</taxon>
        <taxon>Malaxideae</taxon>
        <taxon>Dendrobiinae</taxon>
        <taxon>Dendrobium</taxon>
    </lineage>
</organism>
<keyword evidence="1" id="KW-0433">Leucine-rich repeat</keyword>
<dbReference type="InterPro" id="IPR001611">
    <property type="entry name" value="Leu-rich_rpt"/>
</dbReference>
<dbReference type="InterPro" id="IPR032675">
    <property type="entry name" value="LRR_dom_sf"/>
</dbReference>
<evidence type="ECO:0000313" key="4">
    <source>
        <dbReference type="Proteomes" id="UP000233837"/>
    </source>
</evidence>
<keyword evidence="4" id="KW-1185">Reference proteome</keyword>
<dbReference type="STRING" id="906689.A0A2I0W0W1"/>
<evidence type="ECO:0000313" key="3">
    <source>
        <dbReference type="EMBL" id="PKU69299.1"/>
    </source>
</evidence>
<reference evidence="3 4" key="2">
    <citation type="journal article" date="2017" name="Nature">
        <title>The Apostasia genome and the evolution of orchids.</title>
        <authorList>
            <person name="Zhang G.Q."/>
            <person name="Liu K.W."/>
            <person name="Li Z."/>
            <person name="Lohaus R."/>
            <person name="Hsiao Y.Y."/>
            <person name="Niu S.C."/>
            <person name="Wang J.Y."/>
            <person name="Lin Y.C."/>
            <person name="Xu Q."/>
            <person name="Chen L.J."/>
            <person name="Yoshida K."/>
            <person name="Fujiwara S."/>
            <person name="Wang Z.W."/>
            <person name="Zhang Y.Q."/>
            <person name="Mitsuda N."/>
            <person name="Wang M."/>
            <person name="Liu G.H."/>
            <person name="Pecoraro L."/>
            <person name="Huang H.X."/>
            <person name="Xiao X.J."/>
            <person name="Lin M."/>
            <person name="Wu X.Y."/>
            <person name="Wu W.L."/>
            <person name="Chen Y.Y."/>
            <person name="Chang S.B."/>
            <person name="Sakamoto S."/>
            <person name="Ohme-Takagi M."/>
            <person name="Yagi M."/>
            <person name="Zeng S.J."/>
            <person name="Shen C.Y."/>
            <person name="Yeh C.M."/>
            <person name="Luo Y.B."/>
            <person name="Tsai W.C."/>
            <person name="Van de Peer Y."/>
            <person name="Liu Z.J."/>
        </authorList>
    </citation>
    <scope>NUCLEOTIDE SEQUENCE [LARGE SCALE GENOMIC DNA]</scope>
    <source>
        <tissue evidence="3">The whole plant</tissue>
    </source>
</reference>
<name>A0A2I0W0W1_9ASPA</name>
<reference evidence="3 4" key="1">
    <citation type="journal article" date="2016" name="Sci. Rep.">
        <title>The Dendrobium catenatum Lindl. genome sequence provides insights into polysaccharide synthase, floral development and adaptive evolution.</title>
        <authorList>
            <person name="Zhang G.Q."/>
            <person name="Xu Q."/>
            <person name="Bian C."/>
            <person name="Tsai W.C."/>
            <person name="Yeh C.M."/>
            <person name="Liu K.W."/>
            <person name="Yoshida K."/>
            <person name="Zhang L.S."/>
            <person name="Chang S.B."/>
            <person name="Chen F."/>
            <person name="Shi Y."/>
            <person name="Su Y.Y."/>
            <person name="Zhang Y.Q."/>
            <person name="Chen L.J."/>
            <person name="Yin Y."/>
            <person name="Lin M."/>
            <person name="Huang H."/>
            <person name="Deng H."/>
            <person name="Wang Z.W."/>
            <person name="Zhu S.L."/>
            <person name="Zhao X."/>
            <person name="Deng C."/>
            <person name="Niu S.C."/>
            <person name="Huang J."/>
            <person name="Wang M."/>
            <person name="Liu G.H."/>
            <person name="Yang H.J."/>
            <person name="Xiao X.J."/>
            <person name="Hsiao Y.Y."/>
            <person name="Wu W.L."/>
            <person name="Chen Y.Y."/>
            <person name="Mitsuda N."/>
            <person name="Ohme-Takagi M."/>
            <person name="Luo Y.B."/>
            <person name="Van de Peer Y."/>
            <person name="Liu Z.J."/>
        </authorList>
    </citation>
    <scope>NUCLEOTIDE SEQUENCE [LARGE SCALE GENOMIC DNA]</scope>
    <source>
        <tissue evidence="3">The whole plant</tissue>
    </source>
</reference>
<protein>
    <submittedName>
        <fullName evidence="3">Uncharacterized protein</fullName>
    </submittedName>
</protein>
<gene>
    <name evidence="3" type="ORF">MA16_Dca002569</name>
</gene>
<keyword evidence="2" id="KW-0677">Repeat</keyword>
<dbReference type="InterPro" id="IPR003591">
    <property type="entry name" value="Leu-rich_rpt_typical-subtyp"/>
</dbReference>
<dbReference type="Gene3D" id="3.80.10.10">
    <property type="entry name" value="Ribonuclease Inhibitor"/>
    <property type="match status" value="1"/>
</dbReference>
<dbReference type="Pfam" id="PF00560">
    <property type="entry name" value="LRR_1"/>
    <property type="match status" value="1"/>
</dbReference>
<dbReference type="SMART" id="SM00369">
    <property type="entry name" value="LRR_TYP"/>
    <property type="match status" value="2"/>
</dbReference>
<evidence type="ECO:0000256" key="2">
    <source>
        <dbReference type="ARBA" id="ARBA00022737"/>
    </source>
</evidence>
<sequence>MSFFFAHFSLQVNFIFLEHNGLNSCIISEQDVRNLTCLQELNLSNNNIAALPSELGLLDPHLQVLKLDGNPLRSIRRPVLDRGTKAILKYLKDKLPEQ</sequence>